<feature type="domain" description="HTH marR-type" evidence="4">
    <location>
        <begin position="1"/>
        <end position="119"/>
    </location>
</feature>
<evidence type="ECO:0000313" key="6">
    <source>
        <dbReference type="Proteomes" id="UP000249065"/>
    </source>
</evidence>
<dbReference type="InterPro" id="IPR036388">
    <property type="entry name" value="WH-like_DNA-bd_sf"/>
</dbReference>
<comment type="caution">
    <text evidence="5">The sequence shown here is derived from an EMBL/GenBank/DDBJ whole genome shotgun (WGS) entry which is preliminary data.</text>
</comment>
<evidence type="ECO:0000256" key="1">
    <source>
        <dbReference type="ARBA" id="ARBA00023015"/>
    </source>
</evidence>
<proteinExistence type="predicted"/>
<keyword evidence="3" id="KW-0804">Transcription</keyword>
<dbReference type="Proteomes" id="UP000249065">
    <property type="component" value="Unassembled WGS sequence"/>
</dbReference>
<dbReference type="Gene3D" id="1.10.10.10">
    <property type="entry name" value="Winged helix-like DNA-binding domain superfamily/Winged helix DNA-binding domain"/>
    <property type="match status" value="1"/>
</dbReference>
<reference evidence="6" key="1">
    <citation type="submission" date="2018-06" db="EMBL/GenBank/DDBJ databases">
        <authorList>
            <person name="Khan S.A."/>
        </authorList>
    </citation>
    <scope>NUCLEOTIDE SEQUENCE [LARGE SCALE GENOMIC DNA]</scope>
    <source>
        <strain evidence="6">DB-1506</strain>
    </source>
</reference>
<dbReference type="SMART" id="SM00347">
    <property type="entry name" value="HTH_MARR"/>
    <property type="match status" value="1"/>
</dbReference>
<dbReference type="InterPro" id="IPR039422">
    <property type="entry name" value="MarR/SlyA-like"/>
</dbReference>
<accession>A0A327MAC5</accession>
<keyword evidence="1" id="KW-0805">Transcription regulation</keyword>
<dbReference type="GO" id="GO:0003700">
    <property type="term" value="F:DNA-binding transcription factor activity"/>
    <property type="evidence" value="ECO:0007669"/>
    <property type="project" value="InterPro"/>
</dbReference>
<dbReference type="PANTHER" id="PTHR33164">
    <property type="entry name" value="TRANSCRIPTIONAL REGULATOR, MARR FAMILY"/>
    <property type="match status" value="1"/>
</dbReference>
<dbReference type="PANTHER" id="PTHR33164:SF64">
    <property type="entry name" value="TRANSCRIPTIONAL REGULATOR SLYA"/>
    <property type="match status" value="1"/>
</dbReference>
<keyword evidence="6" id="KW-1185">Reference proteome</keyword>
<dbReference type="InterPro" id="IPR036390">
    <property type="entry name" value="WH_DNA-bd_sf"/>
</dbReference>
<keyword evidence="2" id="KW-0238">DNA-binding</keyword>
<name>A0A327MAC5_9PROT</name>
<gene>
    <name evidence="5" type="ORF">DOO78_09565</name>
</gene>
<organism evidence="5 6">
    <name type="scientific">Roseicella frigidaeris</name>
    <dbReference type="NCBI Taxonomy" id="2230885"/>
    <lineage>
        <taxon>Bacteria</taxon>
        <taxon>Pseudomonadati</taxon>
        <taxon>Pseudomonadota</taxon>
        <taxon>Alphaproteobacteria</taxon>
        <taxon>Acetobacterales</taxon>
        <taxon>Roseomonadaceae</taxon>
        <taxon>Roseicella</taxon>
    </lineage>
</organism>
<dbReference type="Pfam" id="PF01047">
    <property type="entry name" value="MarR"/>
    <property type="match status" value="1"/>
</dbReference>
<evidence type="ECO:0000259" key="4">
    <source>
        <dbReference type="PROSITE" id="PS50995"/>
    </source>
</evidence>
<dbReference type="GO" id="GO:0006950">
    <property type="term" value="P:response to stress"/>
    <property type="evidence" value="ECO:0007669"/>
    <property type="project" value="TreeGrafter"/>
</dbReference>
<dbReference type="PRINTS" id="PR00598">
    <property type="entry name" value="HTHMARR"/>
</dbReference>
<dbReference type="SUPFAM" id="SSF46785">
    <property type="entry name" value="Winged helix' DNA-binding domain"/>
    <property type="match status" value="1"/>
</dbReference>
<evidence type="ECO:0000256" key="3">
    <source>
        <dbReference type="ARBA" id="ARBA00023163"/>
    </source>
</evidence>
<dbReference type="InterPro" id="IPR000835">
    <property type="entry name" value="HTH_MarR-typ"/>
</dbReference>
<evidence type="ECO:0000256" key="2">
    <source>
        <dbReference type="ARBA" id="ARBA00023125"/>
    </source>
</evidence>
<dbReference type="EMBL" id="QLIX01000005">
    <property type="protein sequence ID" value="RAI59395.1"/>
    <property type="molecule type" value="Genomic_DNA"/>
</dbReference>
<dbReference type="GO" id="GO:0003677">
    <property type="term" value="F:DNA binding"/>
    <property type="evidence" value="ECO:0007669"/>
    <property type="project" value="UniProtKB-KW"/>
</dbReference>
<dbReference type="AlphaFoldDB" id="A0A327MAC5"/>
<protein>
    <submittedName>
        <fullName evidence="5">MarR family transcriptional regulator</fullName>
    </submittedName>
</protein>
<dbReference type="OrthoDB" id="5974674at2"/>
<sequence length="141" mass="15958">MRASFDRRVRRIGLTRSQWLVLSQLHRHPGISQSELAEMLEVERATAGRMIDRMERRAWLVRRPDPDDRRVNRLYLTAAAERVQAEMGRIAEALLDDAMACLDEGEREALTGMMERVKAQLLDLGARRAAAPAAERPAAAP</sequence>
<evidence type="ECO:0000313" key="5">
    <source>
        <dbReference type="EMBL" id="RAI59395.1"/>
    </source>
</evidence>
<dbReference type="PROSITE" id="PS50995">
    <property type="entry name" value="HTH_MARR_2"/>
    <property type="match status" value="1"/>
</dbReference>